<evidence type="ECO:0000313" key="3">
    <source>
        <dbReference type="EMBL" id="GAA4466082.1"/>
    </source>
</evidence>
<evidence type="ECO:0000313" key="4">
    <source>
        <dbReference type="Proteomes" id="UP001500067"/>
    </source>
</evidence>
<feature type="region of interest" description="Disordered" evidence="1">
    <location>
        <begin position="664"/>
        <end position="807"/>
    </location>
</feature>
<feature type="compositionally biased region" description="Low complexity" evidence="1">
    <location>
        <begin position="147"/>
        <end position="192"/>
    </location>
</feature>
<gene>
    <name evidence="3" type="ORF">GCM10023093_19510</name>
</gene>
<feature type="compositionally biased region" description="Low complexity" evidence="1">
    <location>
        <begin position="473"/>
        <end position="501"/>
    </location>
</feature>
<feature type="compositionally biased region" description="Basic and acidic residues" evidence="1">
    <location>
        <begin position="664"/>
        <end position="673"/>
    </location>
</feature>
<feature type="region of interest" description="Disordered" evidence="1">
    <location>
        <begin position="638"/>
        <end position="657"/>
    </location>
</feature>
<feature type="region of interest" description="Disordered" evidence="1">
    <location>
        <begin position="614"/>
        <end position="633"/>
    </location>
</feature>
<feature type="compositionally biased region" description="Polar residues" evidence="1">
    <location>
        <begin position="197"/>
        <end position="221"/>
    </location>
</feature>
<feature type="transmembrane region" description="Helical" evidence="2">
    <location>
        <begin position="49"/>
        <end position="71"/>
    </location>
</feature>
<feature type="compositionally biased region" description="Polar residues" evidence="1">
    <location>
        <begin position="338"/>
        <end position="348"/>
    </location>
</feature>
<feature type="compositionally biased region" description="Low complexity" evidence="1">
    <location>
        <begin position="701"/>
        <end position="732"/>
    </location>
</feature>
<feature type="compositionally biased region" description="Basic and acidic residues" evidence="1">
    <location>
        <begin position="687"/>
        <end position="700"/>
    </location>
</feature>
<name>A0ABP8NI18_9BACT</name>
<comment type="caution">
    <text evidence="3">The sequence shown here is derived from an EMBL/GenBank/DDBJ whole genome shotgun (WGS) entry which is preliminary data.</text>
</comment>
<feature type="compositionally biased region" description="Low complexity" evidence="1">
    <location>
        <begin position="403"/>
        <end position="415"/>
    </location>
</feature>
<keyword evidence="2" id="KW-0472">Membrane</keyword>
<feature type="compositionally biased region" description="Polar residues" evidence="1">
    <location>
        <begin position="621"/>
        <end position="632"/>
    </location>
</feature>
<keyword evidence="2" id="KW-1133">Transmembrane helix</keyword>
<feature type="compositionally biased region" description="Low complexity" evidence="1">
    <location>
        <begin position="523"/>
        <end position="539"/>
    </location>
</feature>
<keyword evidence="4" id="KW-1185">Reference proteome</keyword>
<feature type="compositionally biased region" description="Low complexity" evidence="1">
    <location>
        <begin position="560"/>
        <end position="600"/>
    </location>
</feature>
<feature type="compositionally biased region" description="Low complexity" evidence="1">
    <location>
        <begin position="762"/>
        <end position="796"/>
    </location>
</feature>
<accession>A0ABP8NI18</accession>
<evidence type="ECO:0000256" key="2">
    <source>
        <dbReference type="SAM" id="Phobius"/>
    </source>
</evidence>
<organism evidence="3 4">
    <name type="scientific">Nemorincola caseinilytica</name>
    <dbReference type="NCBI Taxonomy" id="2054315"/>
    <lineage>
        <taxon>Bacteria</taxon>
        <taxon>Pseudomonadati</taxon>
        <taxon>Bacteroidota</taxon>
        <taxon>Chitinophagia</taxon>
        <taxon>Chitinophagales</taxon>
        <taxon>Chitinophagaceae</taxon>
        <taxon>Nemorincola</taxon>
    </lineage>
</organism>
<evidence type="ECO:0000256" key="1">
    <source>
        <dbReference type="SAM" id="MobiDB-lite"/>
    </source>
</evidence>
<dbReference type="RefSeq" id="WP_345082318.1">
    <property type="nucleotide sequence ID" value="NZ_BAABFA010000011.1"/>
</dbReference>
<keyword evidence="2" id="KW-0812">Transmembrane</keyword>
<feature type="compositionally biased region" description="Polar residues" evidence="1">
    <location>
        <begin position="540"/>
        <end position="557"/>
    </location>
</feature>
<reference evidence="4" key="1">
    <citation type="journal article" date="2019" name="Int. J. Syst. Evol. Microbiol.">
        <title>The Global Catalogue of Microorganisms (GCM) 10K type strain sequencing project: providing services to taxonomists for standard genome sequencing and annotation.</title>
        <authorList>
            <consortium name="The Broad Institute Genomics Platform"/>
            <consortium name="The Broad Institute Genome Sequencing Center for Infectious Disease"/>
            <person name="Wu L."/>
            <person name="Ma J."/>
        </authorList>
    </citation>
    <scope>NUCLEOTIDE SEQUENCE [LARGE SCALE GENOMIC DNA]</scope>
    <source>
        <strain evidence="4">JCM 32105</strain>
    </source>
</reference>
<feature type="compositionally biased region" description="Low complexity" evidence="1">
    <location>
        <begin position="319"/>
        <end position="332"/>
    </location>
</feature>
<protein>
    <recommendedName>
        <fullName evidence="5">Outer membrane protein beta-barrel domain-containing protein</fullName>
    </recommendedName>
</protein>
<dbReference type="Proteomes" id="UP001500067">
    <property type="component" value="Unassembled WGS sequence"/>
</dbReference>
<proteinExistence type="predicted"/>
<feature type="compositionally biased region" description="Polar residues" evidence="1">
    <location>
        <begin position="364"/>
        <end position="373"/>
    </location>
</feature>
<feature type="region of interest" description="Disordered" evidence="1">
    <location>
        <begin position="147"/>
        <end position="221"/>
    </location>
</feature>
<dbReference type="EMBL" id="BAABFA010000011">
    <property type="protein sequence ID" value="GAA4466082.1"/>
    <property type="molecule type" value="Genomic_DNA"/>
</dbReference>
<sequence>MDKNLIRIDDLVRQHLEGAEEQERAGAWLNMRDLLDREMPQKKRIAAFYWRRLFGVVAAVSLVGTLAVGGYELSSIYRSNDNVPVVAMTGAPAASKESGRANMEVSSMDMENEPATAGNITVRGNSHIGGAARNNESAGAEAALATNNTTATNNNNTTNYNNTANNNPTSNNTTGSTTSTTGNNIQNNNNNTERSKNVTTKNITSANDRNSEHGTANNNRTQIERMGTASANAMHTDAVSSHNITANGNAGGTAYSGNISARRTARKDAATAGSKENIPGVETRKHIIADTRNDVVTTVGSRAVPDKPVTGDDVRARNNKTTNNNGHSTTGSRPRATAATTGSASVNADGSKPVAVSTAGRKNGTASHNVNNSETHKGNTAGATTGREASATATVTGRRRTRTAATSAATPAGRANNDQGTAGTVAANDNKAVATNDMHKTAGNNTTTPAGRGNDRSRQDIGVLNSSGPASMAAAATTADPSEKSIANKTTTATKAGTVSSNANGAHAKDGSVANSTGAKSGAAKANTTRATTTQQNAASVTTTTAAKDNKQANSGRATAGSNKSAVASAAGKKSSGVPNNTAAAAKQTSTASAGKETNAATPANANTYAAAKQNKAGVTGTDTKNAGTRSAANEDALASADGEEGTAQQKQDPDQKMITKMVVREREVKDNDNQITTKVDTLSMEKMNKEGVAKKDKDPAAPTAPAGKKGSNTAAAQEEETPAATAATTTTEENEGTGRRGRKRGRHHENNVAAGEENTLAASAEGMAEGEAVPAGAASATPAEEAASTAATTSESKAKKKASKHSGVSVLQRLSAAFNDVKTHATGARFTGGITAGVNSNFFGPSKMKGFQFGMTGNLEFSESWNIMAELKYFHRLNNNTIDDSYYAYTQVGGQYRRELIQNTYDFAAMHSVEMPLTIRYAKGNFNFYTGGNFLYTFSINTAAATMPSLTTQPTFVSAPGEDNTPKLNGETDFRSRFGLGYIFGFSYQVAPNTSLDLRNVQTIWDNAATTGARSLSGQLYRTPSVQLSIMYRLGGNRNKE</sequence>
<feature type="region of interest" description="Disordered" evidence="1">
    <location>
        <begin position="298"/>
        <end position="600"/>
    </location>
</feature>
<evidence type="ECO:0008006" key="5">
    <source>
        <dbReference type="Google" id="ProtNLM"/>
    </source>
</evidence>